<dbReference type="Proteomes" id="UP000789572">
    <property type="component" value="Unassembled WGS sequence"/>
</dbReference>
<name>A0A9N9CX11_9GLOM</name>
<protein>
    <submittedName>
        <fullName evidence="1">6140_t:CDS:1</fullName>
    </submittedName>
</protein>
<proteinExistence type="predicted"/>
<evidence type="ECO:0000313" key="2">
    <source>
        <dbReference type="Proteomes" id="UP000789572"/>
    </source>
</evidence>
<comment type="caution">
    <text evidence="1">The sequence shown here is derived from an EMBL/GenBank/DDBJ whole genome shotgun (WGS) entry which is preliminary data.</text>
</comment>
<organism evidence="1 2">
    <name type="scientific">Paraglomus occultum</name>
    <dbReference type="NCBI Taxonomy" id="144539"/>
    <lineage>
        <taxon>Eukaryota</taxon>
        <taxon>Fungi</taxon>
        <taxon>Fungi incertae sedis</taxon>
        <taxon>Mucoromycota</taxon>
        <taxon>Glomeromycotina</taxon>
        <taxon>Glomeromycetes</taxon>
        <taxon>Paraglomerales</taxon>
        <taxon>Paraglomeraceae</taxon>
        <taxon>Paraglomus</taxon>
    </lineage>
</organism>
<sequence>DLRNKFRALVAASEYWDKRDCSLEINDTRESSLLLQASMTAPNVKIADKLKNEIREKLVEYILTTYPEYLSGAKIREPKLVPKMSEPVLPIKSG</sequence>
<gene>
    <name evidence="1" type="ORF">POCULU_LOCUS8319</name>
</gene>
<evidence type="ECO:0000313" key="1">
    <source>
        <dbReference type="EMBL" id="CAG8618832.1"/>
    </source>
</evidence>
<dbReference type="OrthoDB" id="2114051at2759"/>
<dbReference type="EMBL" id="CAJVPJ010002339">
    <property type="protein sequence ID" value="CAG8618832.1"/>
    <property type="molecule type" value="Genomic_DNA"/>
</dbReference>
<accession>A0A9N9CX11</accession>
<reference evidence="1" key="1">
    <citation type="submission" date="2021-06" db="EMBL/GenBank/DDBJ databases">
        <authorList>
            <person name="Kallberg Y."/>
            <person name="Tangrot J."/>
            <person name="Rosling A."/>
        </authorList>
    </citation>
    <scope>NUCLEOTIDE SEQUENCE</scope>
    <source>
        <strain evidence="1">IA702</strain>
    </source>
</reference>
<keyword evidence="2" id="KW-1185">Reference proteome</keyword>
<dbReference type="AlphaFoldDB" id="A0A9N9CX11"/>
<feature type="non-terminal residue" evidence="1">
    <location>
        <position position="1"/>
    </location>
</feature>